<reference evidence="2 3" key="2">
    <citation type="submission" date="2022-01" db="EMBL/GenBank/DDBJ databases">
        <title>Lysobacter chinensis sp. nov., a bacterium isolated from cow dung compost.</title>
        <authorList>
            <person name="Liu Y."/>
        </authorList>
    </citation>
    <scope>NUCLEOTIDE SEQUENCE [LARGE SCALE GENOMIC DNA]</scope>
    <source>
        <strain evidence="2 3">TLK-CK17</strain>
    </source>
</reference>
<name>A0ABS9HXB1_9GAMM</name>
<proteinExistence type="predicted"/>
<accession>A0ABS9HXB1</accession>
<keyword evidence="1" id="KW-0472">Membrane</keyword>
<dbReference type="Proteomes" id="UP001430796">
    <property type="component" value="Unassembled WGS sequence"/>
</dbReference>
<feature type="transmembrane region" description="Helical" evidence="1">
    <location>
        <begin position="192"/>
        <end position="211"/>
    </location>
</feature>
<dbReference type="Pfam" id="PF06149">
    <property type="entry name" value="DUF969"/>
    <property type="match status" value="1"/>
</dbReference>
<evidence type="ECO:0000313" key="2">
    <source>
        <dbReference type="EMBL" id="MCF7223196.1"/>
    </source>
</evidence>
<reference evidence="2 3" key="3">
    <citation type="submission" date="2022-01" db="EMBL/GenBank/DDBJ databases">
        <authorList>
            <person name="Zhou L.Y."/>
        </authorList>
    </citation>
    <scope>NUCLEOTIDE SEQUENCE [LARGE SCALE GENOMIC DNA]</scope>
    <source>
        <strain evidence="2 3">TLK-CK17</strain>
    </source>
</reference>
<keyword evidence="1" id="KW-1133">Transmembrane helix</keyword>
<keyword evidence="1" id="KW-0812">Transmembrane</keyword>
<keyword evidence="3" id="KW-1185">Reference proteome</keyword>
<protein>
    <submittedName>
        <fullName evidence="2">DUF969 domain-containing protein</fullName>
    </submittedName>
</protein>
<dbReference type="InterPro" id="IPR010374">
    <property type="entry name" value="DUF969"/>
</dbReference>
<dbReference type="EMBL" id="JAKJPO010000012">
    <property type="protein sequence ID" value="MCF7223196.1"/>
    <property type="molecule type" value="Genomic_DNA"/>
</dbReference>
<evidence type="ECO:0000313" key="3">
    <source>
        <dbReference type="Proteomes" id="UP001430796"/>
    </source>
</evidence>
<sequence>MNYWPLLGVACVVAGFMLRFNPVVVVVTAGLVSGLAAGKSVPELLALLGNSFVSNRALLLFAFTLPTIGLLERAGLREHAIKWIASWTRLTLTKLLVAYLGIRQLLSMLGLIDIAGHAQTVRPLLAPMSTSAAEKVHGPLEDEELQKVHALGAATDNVGRFFGEDVFLAFGAVLLIQGFYAEHGIVLEPLQIALWALPTAVAAFAIHAVRVQMFDRALRRRLQAAPPAMQEARETPRARP</sequence>
<feature type="transmembrane region" description="Helical" evidence="1">
    <location>
        <begin position="6"/>
        <end position="32"/>
    </location>
</feature>
<comment type="caution">
    <text evidence="2">The sequence shown here is derived from an EMBL/GenBank/DDBJ whole genome shotgun (WGS) entry which is preliminary data.</text>
</comment>
<reference evidence="3" key="1">
    <citation type="submission" date="2022-01" db="EMBL/GenBank/DDBJ databases">
        <title>Lysobacter chinensis sp. nov., a bacterium isolated from cow dung compost.</title>
        <authorList>
            <person name="Zhou L.Y."/>
        </authorList>
    </citation>
    <scope>NUCLEOTIDE SEQUENCE [LARGE SCALE GENOMIC DNA]</scope>
    <source>
        <strain evidence="3">TLK-CK17</strain>
    </source>
</reference>
<evidence type="ECO:0000256" key="1">
    <source>
        <dbReference type="SAM" id="Phobius"/>
    </source>
</evidence>
<organism evidence="2 3">
    <name type="scientific">Marilutibacter chinensis</name>
    <dbReference type="NCBI Taxonomy" id="2912247"/>
    <lineage>
        <taxon>Bacteria</taxon>
        <taxon>Pseudomonadati</taxon>
        <taxon>Pseudomonadota</taxon>
        <taxon>Gammaproteobacteria</taxon>
        <taxon>Lysobacterales</taxon>
        <taxon>Lysobacteraceae</taxon>
        <taxon>Marilutibacter</taxon>
    </lineage>
</organism>
<dbReference type="RefSeq" id="WP_237056085.1">
    <property type="nucleotide sequence ID" value="NZ_JAKJPO010000012.1"/>
</dbReference>
<gene>
    <name evidence="2" type="ORF">L3V18_15575</name>
</gene>
<feature type="transmembrane region" description="Helical" evidence="1">
    <location>
        <begin position="161"/>
        <end position="180"/>
    </location>
</feature>